<dbReference type="Gene3D" id="3.10.580.10">
    <property type="entry name" value="CBS-domain"/>
    <property type="match status" value="1"/>
</dbReference>
<gene>
    <name evidence="5" type="ORF">CYMTET_10590</name>
    <name evidence="4" type="ORF">CYMTET_13869</name>
</gene>
<dbReference type="PANTHER" id="PTHR43080:SF2">
    <property type="entry name" value="CBS DOMAIN-CONTAINING PROTEIN"/>
    <property type="match status" value="1"/>
</dbReference>
<dbReference type="SUPFAM" id="SSF54631">
    <property type="entry name" value="CBS-domain pair"/>
    <property type="match status" value="1"/>
</dbReference>
<dbReference type="InterPro" id="IPR000644">
    <property type="entry name" value="CBS_dom"/>
</dbReference>
<dbReference type="Proteomes" id="UP001190700">
    <property type="component" value="Unassembled WGS sequence"/>
</dbReference>
<evidence type="ECO:0000313" key="6">
    <source>
        <dbReference type="Proteomes" id="UP001190700"/>
    </source>
</evidence>
<dbReference type="SMART" id="SM00116">
    <property type="entry name" value="CBS"/>
    <property type="match status" value="2"/>
</dbReference>
<evidence type="ECO:0000313" key="4">
    <source>
        <dbReference type="EMBL" id="KAK3278178.1"/>
    </source>
</evidence>
<reference evidence="4 6" key="1">
    <citation type="journal article" date="2015" name="Genome Biol. Evol.">
        <title>Comparative Genomics of a Bacterivorous Green Alga Reveals Evolutionary Causalities and Consequences of Phago-Mixotrophic Mode of Nutrition.</title>
        <authorList>
            <person name="Burns J.A."/>
            <person name="Paasch A."/>
            <person name="Narechania A."/>
            <person name="Kim E."/>
        </authorList>
    </citation>
    <scope>NUCLEOTIDE SEQUENCE [LARGE SCALE GENOMIC DNA]</scope>
    <source>
        <strain evidence="4">PLY_AMNH</strain>
    </source>
</reference>
<accession>A0AAE0LAL1</accession>
<protein>
    <recommendedName>
        <fullName evidence="3">CBS domain-containing protein</fullName>
    </recommendedName>
</protein>
<feature type="domain" description="CBS" evidence="3">
    <location>
        <begin position="109"/>
        <end position="165"/>
    </location>
</feature>
<reference evidence="4" key="2">
    <citation type="submission" date="2023-06" db="EMBL/GenBank/DDBJ databases">
        <title>Long-read-based genome assembly of the green algal bacterivore Cymbomonas tetramitiformis.</title>
        <authorList>
            <person name="Gyaltshen Y."/>
            <person name="Rozenberg A."/>
            <person name="Paasch A."/>
            <person name="Burns J.A."/>
            <person name="Warring S."/>
            <person name="Larson R."/>
            <person name="Maurer-Alcala X."/>
            <person name="Dacks J."/>
            <person name="Kim E."/>
        </authorList>
    </citation>
    <scope>NUCLEOTIDE SEQUENCE</scope>
    <source>
        <strain evidence="4">PLY_AMNH</strain>
    </source>
</reference>
<dbReference type="EMBL" id="LGRX02005579">
    <property type="protein sequence ID" value="KAK3278178.1"/>
    <property type="molecule type" value="Genomic_DNA"/>
</dbReference>
<feature type="domain" description="CBS" evidence="3">
    <location>
        <begin position="7"/>
        <end position="65"/>
    </location>
</feature>
<evidence type="ECO:0000256" key="1">
    <source>
        <dbReference type="ARBA" id="ARBA00023122"/>
    </source>
</evidence>
<evidence type="ECO:0000256" key="2">
    <source>
        <dbReference type="PROSITE-ProRule" id="PRU00703"/>
    </source>
</evidence>
<dbReference type="PROSITE" id="PS51371">
    <property type="entry name" value="CBS"/>
    <property type="match status" value="2"/>
</dbReference>
<dbReference type="AlphaFoldDB" id="A0AAE0LAL1"/>
<dbReference type="Pfam" id="PF00571">
    <property type="entry name" value="CBS"/>
    <property type="match status" value="2"/>
</dbReference>
<proteinExistence type="predicted"/>
<dbReference type="InterPro" id="IPR046342">
    <property type="entry name" value="CBS_dom_sf"/>
</dbReference>
<dbReference type="EMBL" id="LGRX02003775">
    <property type="protein sequence ID" value="KAK3281628.1"/>
    <property type="molecule type" value="Genomic_DNA"/>
</dbReference>
<sequence length="174" mass="18838">MPISDYMTANPITMSPDSPVLTAIELLVNMNISGIPVTDEDGYVLGIVSGFDIICLQASPGGHVEPQTDMFPAIGSCDQFGGDTDKMWSSFLTVKEAADKTNSQTCGQLMHDATTIKSTATIEEAAQIIFFKKLYRLCVVDKDDKLVGMLSRGDILKVTLTNLKSYLMDSGDDL</sequence>
<keyword evidence="6" id="KW-1185">Reference proteome</keyword>
<comment type="caution">
    <text evidence="4">The sequence shown here is derived from an EMBL/GenBank/DDBJ whole genome shotgun (WGS) entry which is preliminary data.</text>
</comment>
<organism evidence="4 6">
    <name type="scientific">Cymbomonas tetramitiformis</name>
    <dbReference type="NCBI Taxonomy" id="36881"/>
    <lineage>
        <taxon>Eukaryota</taxon>
        <taxon>Viridiplantae</taxon>
        <taxon>Chlorophyta</taxon>
        <taxon>Pyramimonadophyceae</taxon>
        <taxon>Pyramimonadales</taxon>
        <taxon>Pyramimonadaceae</taxon>
        <taxon>Cymbomonas</taxon>
    </lineage>
</organism>
<dbReference type="PANTHER" id="PTHR43080">
    <property type="entry name" value="CBS DOMAIN-CONTAINING PROTEIN CBSX3, MITOCHONDRIAL"/>
    <property type="match status" value="1"/>
</dbReference>
<keyword evidence="1 2" id="KW-0129">CBS domain</keyword>
<dbReference type="InterPro" id="IPR051257">
    <property type="entry name" value="Diverse_CBS-Domain"/>
</dbReference>
<evidence type="ECO:0000313" key="5">
    <source>
        <dbReference type="EMBL" id="KAK3281628.1"/>
    </source>
</evidence>
<name>A0AAE0LAL1_9CHLO</name>
<evidence type="ECO:0000259" key="3">
    <source>
        <dbReference type="PROSITE" id="PS51371"/>
    </source>
</evidence>